<accession>A0A150TQX0</accession>
<dbReference type="Proteomes" id="UP000075502">
    <property type="component" value="Unassembled WGS sequence"/>
</dbReference>
<reference evidence="1 2" key="1">
    <citation type="submission" date="2014-02" db="EMBL/GenBank/DDBJ databases">
        <title>The small core and large imbalanced accessory genome model reveals a collaborative survival strategy of Sorangium cellulosum strains in nature.</title>
        <authorList>
            <person name="Han K."/>
            <person name="Peng R."/>
            <person name="Blom J."/>
            <person name="Li Y.-Z."/>
        </authorList>
    </citation>
    <scope>NUCLEOTIDE SEQUENCE [LARGE SCALE GENOMIC DNA]</scope>
    <source>
        <strain evidence="1 2">So0007-03</strain>
    </source>
</reference>
<dbReference type="AlphaFoldDB" id="A0A150TQX0"/>
<evidence type="ECO:0000313" key="2">
    <source>
        <dbReference type="Proteomes" id="UP000075502"/>
    </source>
</evidence>
<proteinExistence type="predicted"/>
<sequence>MLFATERAAARPRTCTRPSILLGAVLAATLLSGCGEGSEAFDQTSPDGAYTPFTGRLTQEEILERIRAAPKTETTTFSGEPAYRLPDPELLARFVFPDGREATFHWSPITDDVVFTAMESDDGAPLYNPRRSMLENYIELAGEDAPVPRAIVELDDMLGEEEREQALSTRNIVDRLNEPAHLGRASVAQESALALTSSVTPSCSDAMHFADNHCYYLTNDLVAPNRHDAIWCCDENYPSACGRNPSQGDTMWAKLIRETQQARKNSYSRTAACGASVMVDHYYKAWGEWFLTDVDPLVVPSNTVSSRFRMGGAWWDRKIEHDAGSGGGLRAYSEFTNP</sequence>
<dbReference type="PROSITE" id="PS51257">
    <property type="entry name" value="PROKAR_LIPOPROTEIN"/>
    <property type="match status" value="1"/>
</dbReference>
<comment type="caution">
    <text evidence="1">The sequence shown here is derived from an EMBL/GenBank/DDBJ whole genome shotgun (WGS) entry which is preliminary data.</text>
</comment>
<protein>
    <submittedName>
        <fullName evidence="1">Uncharacterized protein</fullName>
    </submittedName>
</protein>
<dbReference type="EMBL" id="JEME01001447">
    <property type="protein sequence ID" value="KYG07113.1"/>
    <property type="molecule type" value="Genomic_DNA"/>
</dbReference>
<name>A0A150TQX0_SORCE</name>
<organism evidence="1 2">
    <name type="scientific">Sorangium cellulosum</name>
    <name type="common">Polyangium cellulosum</name>
    <dbReference type="NCBI Taxonomy" id="56"/>
    <lineage>
        <taxon>Bacteria</taxon>
        <taxon>Pseudomonadati</taxon>
        <taxon>Myxococcota</taxon>
        <taxon>Polyangia</taxon>
        <taxon>Polyangiales</taxon>
        <taxon>Polyangiaceae</taxon>
        <taxon>Sorangium</taxon>
    </lineage>
</organism>
<evidence type="ECO:0000313" key="1">
    <source>
        <dbReference type="EMBL" id="KYG07113.1"/>
    </source>
</evidence>
<gene>
    <name evidence="1" type="ORF">BE21_30960</name>
</gene>